<protein>
    <submittedName>
        <fullName evidence="2">Uncharacterized protein</fullName>
    </submittedName>
</protein>
<accession>A0A1M5KWP4</accession>
<dbReference type="Pfam" id="PF13687">
    <property type="entry name" value="DUF4153"/>
    <property type="match status" value="1"/>
</dbReference>
<sequence length="471" mass="54786">MQSTFNFRIMKKHQIILACTVIFTLLFYNQSPGVNLSIFGVILTLLISYFFQEKFVDRSHLVLVVTSILSCFAFAWYGDAASFFALALSILFLQFKTHDGELKIVQIFPLIFLNGITSLGRVFLFNQWLPERKIHNDFAKKIVAFFVIPLLFLGLFFIVYSFGSNHFSSLFTDYTLDIDVFQLILISILGFYVSFSFWNYWVPDACYEFNPKLSNEFSNISEVKNQSTFSFLDLDFERKSGEITLFLLNIMLLVFIGTYNYEQFFEVIEKTNLSADTHERVNAVIFSILMAVGVILFYFKGGFNFDEKAHLLKKLAKVWIVLNVVLIVSAMIKNTEYVSFYGLTYKRLGVYAFLILAIIGLVYSFLKITKQKTNAYLVNQMVWYFYSTILICSFFNWGNLITNYNISVNKGVEPKFLSGLNFNDEARREYFKKNNLDGQYPEAVREEMIENYQEAGFLSKALYYDFVEVKQ</sequence>
<feature type="transmembrane region" description="Helical" evidence="1">
    <location>
        <begin position="311"/>
        <end position="332"/>
    </location>
</feature>
<name>A0A1M5KWP4_FLAJO</name>
<dbReference type="AlphaFoldDB" id="A0A1M5KWP4"/>
<dbReference type="EMBL" id="FQWH01000003">
    <property type="protein sequence ID" value="SHG56563.1"/>
    <property type="molecule type" value="Genomic_DNA"/>
</dbReference>
<feature type="transmembrane region" description="Helical" evidence="1">
    <location>
        <begin position="34"/>
        <end position="51"/>
    </location>
</feature>
<feature type="transmembrane region" description="Helical" evidence="1">
    <location>
        <begin position="63"/>
        <end position="92"/>
    </location>
</feature>
<reference evidence="2 3" key="1">
    <citation type="submission" date="2016-11" db="EMBL/GenBank/DDBJ databases">
        <authorList>
            <person name="Jaros S."/>
            <person name="Januszkiewicz K."/>
            <person name="Wedrychowicz H."/>
        </authorList>
    </citation>
    <scope>NUCLEOTIDE SEQUENCE [LARGE SCALE GENOMIC DNA]</scope>
    <source>
        <strain evidence="2 3">DSM 6792</strain>
    </source>
</reference>
<feature type="transmembrane region" description="Helical" evidence="1">
    <location>
        <begin position="281"/>
        <end position="299"/>
    </location>
</feature>
<evidence type="ECO:0000256" key="1">
    <source>
        <dbReference type="SAM" id="Phobius"/>
    </source>
</evidence>
<evidence type="ECO:0000313" key="2">
    <source>
        <dbReference type="EMBL" id="SHG56563.1"/>
    </source>
</evidence>
<feature type="transmembrane region" description="Helical" evidence="1">
    <location>
        <begin position="381"/>
        <end position="400"/>
    </location>
</feature>
<feature type="transmembrane region" description="Helical" evidence="1">
    <location>
        <begin position="104"/>
        <end position="126"/>
    </location>
</feature>
<feature type="transmembrane region" description="Helical" evidence="1">
    <location>
        <begin position="138"/>
        <end position="160"/>
    </location>
</feature>
<organism evidence="2 3">
    <name type="scientific">Flavobacterium johnsoniae</name>
    <name type="common">Cytophaga johnsonae</name>
    <dbReference type="NCBI Taxonomy" id="986"/>
    <lineage>
        <taxon>Bacteria</taxon>
        <taxon>Pseudomonadati</taxon>
        <taxon>Bacteroidota</taxon>
        <taxon>Flavobacteriia</taxon>
        <taxon>Flavobacteriales</taxon>
        <taxon>Flavobacteriaceae</taxon>
        <taxon>Flavobacterium</taxon>
    </lineage>
</organism>
<feature type="transmembrane region" description="Helical" evidence="1">
    <location>
        <begin position="348"/>
        <end position="369"/>
    </location>
</feature>
<feature type="transmembrane region" description="Helical" evidence="1">
    <location>
        <begin position="12"/>
        <end position="28"/>
    </location>
</feature>
<keyword evidence="1" id="KW-1133">Transmembrane helix</keyword>
<dbReference type="InterPro" id="IPR025291">
    <property type="entry name" value="DUF4153"/>
</dbReference>
<keyword evidence="1" id="KW-0472">Membrane</keyword>
<dbReference type="Proteomes" id="UP000184112">
    <property type="component" value="Unassembled WGS sequence"/>
</dbReference>
<keyword evidence="1" id="KW-0812">Transmembrane</keyword>
<feature type="transmembrane region" description="Helical" evidence="1">
    <location>
        <begin position="243"/>
        <end position="261"/>
    </location>
</feature>
<proteinExistence type="predicted"/>
<gene>
    <name evidence="2" type="ORF">SAMN05444388_103222</name>
</gene>
<evidence type="ECO:0000313" key="3">
    <source>
        <dbReference type="Proteomes" id="UP000184112"/>
    </source>
</evidence>
<feature type="transmembrane region" description="Helical" evidence="1">
    <location>
        <begin position="180"/>
        <end position="202"/>
    </location>
</feature>